<accession>E3LXT6</accession>
<dbReference type="AlphaFoldDB" id="E3LXT6"/>
<dbReference type="Proteomes" id="UP000008281">
    <property type="component" value="Unassembled WGS sequence"/>
</dbReference>
<evidence type="ECO:0000313" key="2">
    <source>
        <dbReference type="EMBL" id="EFO84612.1"/>
    </source>
</evidence>
<feature type="region of interest" description="Disordered" evidence="1">
    <location>
        <begin position="165"/>
        <end position="186"/>
    </location>
</feature>
<protein>
    <submittedName>
        <fullName evidence="2">Uncharacterized protein</fullName>
    </submittedName>
</protein>
<dbReference type="OrthoDB" id="5825280at2759"/>
<gene>
    <name evidence="2" type="ORF">CRE_03703</name>
</gene>
<dbReference type="STRING" id="31234.E3LXT6"/>
<evidence type="ECO:0000313" key="3">
    <source>
        <dbReference type="Proteomes" id="UP000008281"/>
    </source>
</evidence>
<organism evidence="3">
    <name type="scientific">Caenorhabditis remanei</name>
    <name type="common">Caenorhabditis vulgaris</name>
    <dbReference type="NCBI Taxonomy" id="31234"/>
    <lineage>
        <taxon>Eukaryota</taxon>
        <taxon>Metazoa</taxon>
        <taxon>Ecdysozoa</taxon>
        <taxon>Nematoda</taxon>
        <taxon>Chromadorea</taxon>
        <taxon>Rhabditida</taxon>
        <taxon>Rhabditina</taxon>
        <taxon>Rhabditomorpha</taxon>
        <taxon>Rhabditoidea</taxon>
        <taxon>Rhabditidae</taxon>
        <taxon>Peloderinae</taxon>
        <taxon>Caenorhabditis</taxon>
    </lineage>
</organism>
<dbReference type="CTD" id="9801334"/>
<sequence>MKPTENVELDLKSKRIVYQMSQELEQTNVNHDFHNALLSLDIPDLDKKAGFDGYIQLQDDIKESLKNYMKNGKKSDLLSLLSGQQMKCVNQMLNTIKSKNPSDPMDSKKSENGEYSGEQIVAKNIQIVNVERDSNDIPRGPIPFGIPPLQVDQLYKDEEMEDSEYLDWPNSQPGRSSSRIPDIPMEPVPISQSIRISEPVKIVKFEEPKPTKKIISRSRPIEKLDAQIQTDEVEEEVQETERTEKITAEIGTNCRILITPRVEEDEEPVSRKSTPIMSPISTVPSDISEGEVVGFSSIRNVVTVRTDGSIVPTPRVLEDDDDVASDILFAKSSSPFGVAEVDMSISSAHSH</sequence>
<proteinExistence type="predicted"/>
<evidence type="ECO:0000256" key="1">
    <source>
        <dbReference type="SAM" id="MobiDB-lite"/>
    </source>
</evidence>
<dbReference type="GeneID" id="9801334"/>
<keyword evidence="3" id="KW-1185">Reference proteome</keyword>
<dbReference type="KEGG" id="crq:GCK72_001168"/>
<dbReference type="HOGENOM" id="CLU_795085_0_0_1"/>
<dbReference type="EMBL" id="DS268418">
    <property type="protein sequence ID" value="EFO84612.1"/>
    <property type="molecule type" value="Genomic_DNA"/>
</dbReference>
<dbReference type="eggNOG" id="KOG4243">
    <property type="taxonomic scope" value="Eukaryota"/>
</dbReference>
<dbReference type="OMA" id="CRILITP"/>
<reference evidence="2" key="1">
    <citation type="submission" date="2007-07" db="EMBL/GenBank/DDBJ databases">
        <title>PCAP assembly of the Caenorhabditis remanei genome.</title>
        <authorList>
            <consortium name="The Caenorhabditis remanei Sequencing Consortium"/>
            <person name="Wilson R.K."/>
        </authorList>
    </citation>
    <scope>NUCLEOTIDE SEQUENCE [LARGE SCALE GENOMIC DNA]</scope>
    <source>
        <strain evidence="2">PB4641</strain>
    </source>
</reference>
<feature type="compositionally biased region" description="Polar residues" evidence="1">
    <location>
        <begin position="169"/>
        <end position="179"/>
    </location>
</feature>
<dbReference type="RefSeq" id="XP_003111112.2">
    <property type="nucleotide sequence ID" value="XM_003111064.2"/>
</dbReference>
<dbReference type="FunCoup" id="E3LXT6">
    <property type="interactions" value="1568"/>
</dbReference>
<dbReference type="InParanoid" id="E3LXT6"/>
<name>E3LXT6_CAERE</name>